<dbReference type="Pfam" id="PF24786">
    <property type="entry name" value="RXYLT1_N"/>
    <property type="match status" value="1"/>
</dbReference>
<feature type="domain" description="RXYLT1 N-terminal" evidence="2">
    <location>
        <begin position="105"/>
        <end position="233"/>
    </location>
</feature>
<evidence type="ECO:0000313" key="4">
    <source>
        <dbReference type="Proteomes" id="UP000424527"/>
    </source>
</evidence>
<accession>A0A6G0IYB4</accession>
<organism evidence="3 4">
    <name type="scientific">Larimichthys crocea</name>
    <name type="common">Large yellow croaker</name>
    <name type="synonym">Pseudosciaena crocea</name>
    <dbReference type="NCBI Taxonomy" id="215358"/>
    <lineage>
        <taxon>Eukaryota</taxon>
        <taxon>Metazoa</taxon>
        <taxon>Chordata</taxon>
        <taxon>Craniata</taxon>
        <taxon>Vertebrata</taxon>
        <taxon>Euteleostomi</taxon>
        <taxon>Actinopterygii</taxon>
        <taxon>Neopterygii</taxon>
        <taxon>Teleostei</taxon>
        <taxon>Neoteleostei</taxon>
        <taxon>Acanthomorphata</taxon>
        <taxon>Eupercaria</taxon>
        <taxon>Sciaenidae</taxon>
        <taxon>Larimichthys</taxon>
    </lineage>
</organism>
<dbReference type="PANTHER" id="PTHR15576:SF1">
    <property type="entry name" value="RIBITOL-5-PHOSPHATE XYLOSYLTRANSFERASE 1"/>
    <property type="match status" value="1"/>
</dbReference>
<dbReference type="AlphaFoldDB" id="A0A6G0IYB4"/>
<protein>
    <recommendedName>
        <fullName evidence="5">Transmembrane protein 5</fullName>
    </recommendedName>
</protein>
<sequence length="413" mass="47009">MKIPKRKLFLLIIFAYVAFSLYAAYNVFFSTKVISRVHRVVKKETGAPGGVRDGGAAPFLAEDWNPWEDEQVEYNSALNKKREAFKQHLDRINKNKPKRALPLGNILEGPLNPTDKVAQWREGELQSGNIDFSFYTGPAVVQGHVPVDMNSLVLVLNGREQQKVSYSTRWLEHAQSLIQSRKVSHVAVVLLGNEHCNNDWIGPYLKKNGGFVELLFVVYDSPWVNDKDVFQWPLGVATYRQFPMIRPNAQLITSNRPYLCNFLGTVYKNSSRETLMQVAAQETADSLRRYQTALAQSELTLCPVGINTECYRIYEACSYGSVPVVEDVLTPGTCAAGPSSPLHLLKAAGAPFIFINDWKELPAILERERRMSQEQRVDRRRRLLEWYAGFRQMKERFTEVIEETFSKAADRAV</sequence>
<evidence type="ECO:0000259" key="1">
    <source>
        <dbReference type="Pfam" id="PF24785"/>
    </source>
</evidence>
<dbReference type="PANTHER" id="PTHR15576">
    <property type="entry name" value="RIBITOL-5-PHOSPHATE XYLOSYLTRANSFERASE 1"/>
    <property type="match status" value="1"/>
</dbReference>
<comment type="caution">
    <text evidence="3">The sequence shown here is derived from an EMBL/GenBank/DDBJ whole genome shotgun (WGS) entry which is preliminary data.</text>
</comment>
<evidence type="ECO:0000259" key="2">
    <source>
        <dbReference type="Pfam" id="PF24786"/>
    </source>
</evidence>
<proteinExistence type="predicted"/>
<evidence type="ECO:0008006" key="5">
    <source>
        <dbReference type="Google" id="ProtNLM"/>
    </source>
</evidence>
<feature type="domain" description="RXYLT1 C-terminal" evidence="1">
    <location>
        <begin position="278"/>
        <end position="405"/>
    </location>
</feature>
<dbReference type="GO" id="GO:0005794">
    <property type="term" value="C:Golgi apparatus"/>
    <property type="evidence" value="ECO:0007669"/>
    <property type="project" value="TreeGrafter"/>
</dbReference>
<dbReference type="InterPro" id="IPR055286">
    <property type="entry name" value="RXYLT1-like"/>
</dbReference>
<dbReference type="InterPro" id="IPR057539">
    <property type="entry name" value="RXYLT1_N"/>
</dbReference>
<name>A0A6G0IYB4_LARCR</name>
<dbReference type="GO" id="GO:0035269">
    <property type="term" value="P:protein O-linked glycosylation via mannose"/>
    <property type="evidence" value="ECO:0007669"/>
    <property type="project" value="InterPro"/>
</dbReference>
<dbReference type="EMBL" id="REGW02000005">
    <property type="protein sequence ID" value="KAE8296440.1"/>
    <property type="molecule type" value="Genomic_DNA"/>
</dbReference>
<keyword evidence="4" id="KW-1185">Reference proteome</keyword>
<dbReference type="GO" id="GO:0120053">
    <property type="term" value="F:ribitol beta-1,4-xylosyltransferase activity"/>
    <property type="evidence" value="ECO:0007669"/>
    <property type="project" value="InterPro"/>
</dbReference>
<dbReference type="CDD" id="cd21099">
    <property type="entry name" value="RXYLT1-like"/>
    <property type="match status" value="1"/>
</dbReference>
<dbReference type="Pfam" id="PF24785">
    <property type="entry name" value="RXYLT1_C"/>
    <property type="match status" value="1"/>
</dbReference>
<evidence type="ECO:0000313" key="3">
    <source>
        <dbReference type="EMBL" id="KAE8296440.1"/>
    </source>
</evidence>
<dbReference type="Proteomes" id="UP000424527">
    <property type="component" value="Unassembled WGS sequence"/>
</dbReference>
<reference evidence="3 4" key="1">
    <citation type="submission" date="2019-07" db="EMBL/GenBank/DDBJ databases">
        <title>Chromosome genome assembly for large yellow croaker.</title>
        <authorList>
            <person name="Xiao S."/>
        </authorList>
    </citation>
    <scope>NUCLEOTIDE SEQUENCE [LARGE SCALE GENOMIC DNA]</scope>
    <source>
        <strain evidence="3">JMULYC20181020</strain>
        <tissue evidence="3">Muscle</tissue>
    </source>
</reference>
<gene>
    <name evidence="3" type="ORF">D5F01_LYC05195</name>
</gene>
<dbReference type="InterPro" id="IPR057538">
    <property type="entry name" value="RXYLT1_C"/>
</dbReference>